<reference evidence="2" key="1">
    <citation type="submission" date="2022-07" db="EMBL/GenBank/DDBJ databases">
        <title>Phylogenomic reconstructions and comparative analyses of Kickxellomycotina fungi.</title>
        <authorList>
            <person name="Reynolds N.K."/>
            <person name="Stajich J.E."/>
            <person name="Barry K."/>
            <person name="Grigoriev I.V."/>
            <person name="Crous P."/>
            <person name="Smith M.E."/>
        </authorList>
    </citation>
    <scope>NUCLEOTIDE SEQUENCE</scope>
    <source>
        <strain evidence="2">CBS 109367</strain>
    </source>
</reference>
<keyword evidence="3" id="KW-1185">Reference proteome</keyword>
<comment type="caution">
    <text evidence="2">The sequence shown here is derived from an EMBL/GenBank/DDBJ whole genome shotgun (WGS) entry which is preliminary data.</text>
</comment>
<protein>
    <recommendedName>
        <fullName evidence="4">Rap-GAP domain-containing protein</fullName>
    </recommendedName>
</protein>
<evidence type="ECO:0000313" key="3">
    <source>
        <dbReference type="Proteomes" id="UP001151516"/>
    </source>
</evidence>
<name>A0A9W8GRI3_9FUNG</name>
<dbReference type="SUPFAM" id="SSF48371">
    <property type="entry name" value="ARM repeat"/>
    <property type="match status" value="1"/>
</dbReference>
<feature type="compositionally biased region" description="Low complexity" evidence="1">
    <location>
        <begin position="1396"/>
        <end position="1408"/>
    </location>
</feature>
<feature type="region of interest" description="Disordered" evidence="1">
    <location>
        <begin position="1387"/>
        <end position="1421"/>
    </location>
</feature>
<feature type="compositionally biased region" description="Polar residues" evidence="1">
    <location>
        <begin position="1555"/>
        <end position="1572"/>
    </location>
</feature>
<proteinExistence type="predicted"/>
<gene>
    <name evidence="2" type="ORF">IWW39_000788</name>
</gene>
<accession>A0A9W8GRI3</accession>
<feature type="region of interest" description="Disordered" evidence="1">
    <location>
        <begin position="1547"/>
        <end position="1612"/>
    </location>
</feature>
<evidence type="ECO:0000313" key="2">
    <source>
        <dbReference type="EMBL" id="KAJ2690389.1"/>
    </source>
</evidence>
<dbReference type="Proteomes" id="UP001151516">
    <property type="component" value="Unassembled WGS sequence"/>
</dbReference>
<organism evidence="2 3">
    <name type="scientific">Coemansia spiralis</name>
    <dbReference type="NCBI Taxonomy" id="417178"/>
    <lineage>
        <taxon>Eukaryota</taxon>
        <taxon>Fungi</taxon>
        <taxon>Fungi incertae sedis</taxon>
        <taxon>Zoopagomycota</taxon>
        <taxon>Kickxellomycotina</taxon>
        <taxon>Kickxellomycetes</taxon>
        <taxon>Kickxellales</taxon>
        <taxon>Kickxellaceae</taxon>
        <taxon>Coemansia</taxon>
    </lineage>
</organism>
<sequence>MIDPDDNHVFGWIPEALDEPPACSVQYDFLTSVPLCVKREMFRTISSVLGDYALPDMFHTPAQVQWAVSMIRFGVQLPLEDIGMISDALKQYSDVLFILNRLDFDGDEFGLGESATTDAAATAAIELINRPGIIFNPRVFFEDELPTRRLAHRFSRDVSHTPESLLLPRLSNVDKSSQTVGSSSNSQRKGGGVGDGEASSTPIEPLVSIEESDDEIVPSQETDLREYVLEGSEEAGPAFVVAAGSKSVSSFRSADPPRGRPRTASCVGLDAPNMLARRSSFCVIPETPLQQPPTASRVARAVRLWDKYVELLADVMQVYSTVIRGLKPVTTSRPLVVVFRCLLQVVDMILSQGGSNPRVARWVNKYRPLVGPEYWDKTWATIGDRLEPFAIKLAFDIWGRSDSMRHVAQQELLNNFGYWLHRDKFMEAWLRMVNQVALRVLRAYYPHDKNTGCDKLFVHFAGFSMLGVSSNEDAREMLQAYVSKPVNFKEISSRSYFMYANTLCGIVNNSLDIARVIRVGGVCYAQLPPTTNFALSDFGEPLVRLALSDCMASRDFVLAKRNVVDLLCRLFTMPENPKDPTSPLNDDRMLRVICQAMGGEQQAQVMLPSVPRLIQNRPQARMFIPALIDLVREVLPTVYNIDMLHDENALRSSALEALSALTSFVGYYHQIGRSDLIAETKTTTVFDINERIMSSRNGVPPIYVRNAIRTIGEKIDKCPFKKSKQKDQIFTSYVRGIFQMLMCSVLTEKTVANLQYITNLLVTHLHQYARYNPGYLLAFIELYVEQFQKSRNERISAVYVNGLNQAATVTWQAALSKQHCQQILTLIVQALSSCDQDLRRYAYWNPYHQVFINSIRCLSSWTSVSVENSPLPPEHLAKLMALLVRCNKFLASAIVNTHNQIAPKWGRKIQLTTSADFEDTMFSPDKMAAATEEFTSSALAASTDSKSGFITSYTTLGQFGSNAKLVSSPKKKEQSQKVRTLSESLYKALTTTIEVFSTIILRSMDSDQHFGSHTPSDILLARMSLYQNIVPENRILLKACKPEIIDMLKDYVPICVSFYSSFRRAIYSKITFKRNYGDHWSDSVCLMTGRYPSGSKQWVIFPSMPLPDDYAARAKKAKEKAPPPEDVSLPHWVRTNLDIQNCCASKFNYTMPEAREMISSTGPLVDEQSELAIENIISTSFGRLHGNRDDTEVQFVPTQPVGHTIRGNMFDRTYLTDQHAIDTSGFHVNESMLNDLDVLDSMDRPFSTQVGLIYMRSPDSLLTNRDVAKGPLRGVGPYFNQFLNQLSLSQVMPVERLKQHPDDPTLMRYSFCINNFQVCYSLAPNVSSLISGSKMGPKDNQGFYNLLRKRGIAIMWFDNHPGHLNEELAWKFLSNFEDDPCCTVPDRSVGADTPNSGSVYTTSSSTGSAVKPRNESGEFSTLPSLSLRSTVVSAPLEKSSHSGQCRVFGCKNEAKRTQSSHGLPHRSKAREFLQKAIHITRRHAADHSDSTLSQYSSAESSIVDTVGDVADDMDIPERCRAHSPESSSSSESPVPLLEALEAYVPSERSKKKWTESMTVPPTPNVTPASTLTRLPLSSDFSALPAGSASRAANNGGQSDGGASTGGDQPKEDAAKPTVRVLIALAPLPSTGGRLVKVSLTATGGTKEMNADFMQTTGPLMTNMVIESKNLAYLLSATVLDASANIASLNGDDFSVVYKRISMIKQVVETYCRKHETVDDVHKCVFPVGQHGLQNSLFIQHPDLTKQ</sequence>
<dbReference type="EMBL" id="JANBTX010000012">
    <property type="protein sequence ID" value="KAJ2690389.1"/>
    <property type="molecule type" value="Genomic_DNA"/>
</dbReference>
<dbReference type="OrthoDB" id="5567668at2759"/>
<feature type="region of interest" description="Disordered" evidence="1">
    <location>
        <begin position="168"/>
        <end position="218"/>
    </location>
</feature>
<feature type="compositionally biased region" description="Low complexity" evidence="1">
    <location>
        <begin position="176"/>
        <end position="186"/>
    </location>
</feature>
<evidence type="ECO:0008006" key="4">
    <source>
        <dbReference type="Google" id="ProtNLM"/>
    </source>
</evidence>
<evidence type="ECO:0000256" key="1">
    <source>
        <dbReference type="SAM" id="MobiDB-lite"/>
    </source>
</evidence>
<dbReference type="InterPro" id="IPR016024">
    <property type="entry name" value="ARM-type_fold"/>
</dbReference>
<feature type="compositionally biased region" description="Low complexity" evidence="1">
    <location>
        <begin position="1585"/>
        <end position="1596"/>
    </location>
</feature>